<dbReference type="Gene3D" id="2.120.10.30">
    <property type="entry name" value="TolB, C-terminal domain"/>
    <property type="match status" value="2"/>
</dbReference>
<evidence type="ECO:0000256" key="2">
    <source>
        <dbReference type="PROSITE-ProRule" id="PRU00504"/>
    </source>
</evidence>
<dbReference type="SUPFAM" id="SSF101898">
    <property type="entry name" value="NHL repeat"/>
    <property type="match status" value="1"/>
</dbReference>
<dbReference type="EMBL" id="WVHT01000002">
    <property type="protein sequence ID" value="MXV50145.1"/>
    <property type="molecule type" value="Genomic_DNA"/>
</dbReference>
<evidence type="ECO:0008006" key="5">
    <source>
        <dbReference type="Google" id="ProtNLM"/>
    </source>
</evidence>
<gene>
    <name evidence="3" type="ORF">GS399_04120</name>
</gene>
<keyword evidence="1" id="KW-0677">Repeat</keyword>
<name>A0A7K1Y6E8_9SPHI</name>
<keyword evidence="4" id="KW-1185">Reference proteome</keyword>
<proteinExistence type="predicted"/>
<evidence type="ECO:0000256" key="1">
    <source>
        <dbReference type="ARBA" id="ARBA00022737"/>
    </source>
</evidence>
<dbReference type="PROSITE" id="PS51125">
    <property type="entry name" value="NHL"/>
    <property type="match status" value="1"/>
</dbReference>
<dbReference type="PANTHER" id="PTHR46388">
    <property type="entry name" value="NHL REPEAT-CONTAINING PROTEIN 2"/>
    <property type="match status" value="1"/>
</dbReference>
<dbReference type="RefSeq" id="WP_160843328.1">
    <property type="nucleotide sequence ID" value="NZ_WVHT01000002.1"/>
</dbReference>
<feature type="repeat" description="NHL" evidence="2">
    <location>
        <begin position="138"/>
        <end position="179"/>
    </location>
</feature>
<comment type="caution">
    <text evidence="3">The sequence shown here is derived from an EMBL/GenBank/DDBJ whole genome shotgun (WGS) entry which is preliminary data.</text>
</comment>
<dbReference type="Pfam" id="PF24684">
    <property type="entry name" value="Vgb_lyase"/>
    <property type="match status" value="1"/>
</dbReference>
<dbReference type="InterPro" id="IPR011042">
    <property type="entry name" value="6-blade_b-propeller_TolB-like"/>
</dbReference>
<accession>A0A7K1Y6E8</accession>
<reference evidence="3 4" key="1">
    <citation type="submission" date="2019-11" db="EMBL/GenBank/DDBJ databases">
        <title>Pedobacter sp. HMF7647 Genome sequencing and assembly.</title>
        <authorList>
            <person name="Kang H."/>
            <person name="Kim H."/>
            <person name="Joh K."/>
        </authorList>
    </citation>
    <scope>NUCLEOTIDE SEQUENCE [LARGE SCALE GENOMIC DNA]</scope>
    <source>
        <strain evidence="3 4">HMF7647</strain>
    </source>
</reference>
<dbReference type="Gene3D" id="2.40.10.500">
    <property type="match status" value="1"/>
</dbReference>
<dbReference type="InterPro" id="IPR001258">
    <property type="entry name" value="NHL_repeat"/>
</dbReference>
<sequence length="346" mass="36482">MKGKLNALAAATLTVLTLLCTSNCKKEESFEPAASVDNQLAPTMSMKNHSGHHFLVNTLAIVETDPVTAGVTRVCSAKDGTLYATSANTGKVYKISSSGTVSLIAEGLNTPIGIKVGPKGEVYVANFNKGVIKITPDGTVSTVPISLALSWPEDIAVADDGTLYIADTFNHRIIKVTPGGIATVFAGNASVQGTKDGMGSKASFSLPTSIKLAKDGYLWVLDGGSIGTAGYIEGRNVRKISLQGKVSTVFKVCSITSITDLAVAKRDRYFNPSPDENLFVTFDDNSISHLTGTGKLTPFAINTTIGNVDGPLKDALFFHPQGISIREDAIYIADHGNASIRKIVKK</sequence>
<dbReference type="AlphaFoldDB" id="A0A7K1Y6E8"/>
<evidence type="ECO:0000313" key="4">
    <source>
        <dbReference type="Proteomes" id="UP000466586"/>
    </source>
</evidence>
<dbReference type="PANTHER" id="PTHR46388:SF2">
    <property type="entry name" value="NHL REPEAT-CONTAINING PROTEIN 2"/>
    <property type="match status" value="1"/>
</dbReference>
<protein>
    <recommendedName>
        <fullName evidence="5">SMP-30/Gluconolactonase/LRE-like region domain-containing protein</fullName>
    </recommendedName>
</protein>
<dbReference type="Proteomes" id="UP000466586">
    <property type="component" value="Unassembled WGS sequence"/>
</dbReference>
<evidence type="ECO:0000313" key="3">
    <source>
        <dbReference type="EMBL" id="MXV50145.1"/>
    </source>
</evidence>
<organism evidence="3 4">
    <name type="scientific">Hufsiella arboris</name>
    <dbReference type="NCBI Taxonomy" id="2695275"/>
    <lineage>
        <taxon>Bacteria</taxon>
        <taxon>Pseudomonadati</taxon>
        <taxon>Bacteroidota</taxon>
        <taxon>Sphingobacteriia</taxon>
        <taxon>Sphingobacteriales</taxon>
        <taxon>Sphingobacteriaceae</taxon>
        <taxon>Hufsiella</taxon>
    </lineage>
</organism>